<dbReference type="Proteomes" id="UP000682733">
    <property type="component" value="Unassembled WGS sequence"/>
</dbReference>
<evidence type="ECO:0000259" key="6">
    <source>
        <dbReference type="PROSITE" id="PS50023"/>
    </source>
</evidence>
<dbReference type="PANTHER" id="PTHR24205:SF4">
    <property type="entry name" value="PROTEIN ESPINAS"/>
    <property type="match status" value="1"/>
</dbReference>
<dbReference type="PANTHER" id="PTHR24205">
    <property type="entry name" value="FOUR AND A HALF LIM DOMAINS PROTEIN"/>
    <property type="match status" value="1"/>
</dbReference>
<feature type="domain" description="LIM zinc-binding" evidence="6">
    <location>
        <begin position="64"/>
        <end position="123"/>
    </location>
</feature>
<dbReference type="EMBL" id="CAJOBA010001538">
    <property type="protein sequence ID" value="CAF3601441.1"/>
    <property type="molecule type" value="Genomic_DNA"/>
</dbReference>
<reference evidence="8" key="1">
    <citation type="submission" date="2021-02" db="EMBL/GenBank/DDBJ databases">
        <authorList>
            <person name="Nowell W R."/>
        </authorList>
    </citation>
    <scope>NUCLEOTIDE SEQUENCE</scope>
</reference>
<dbReference type="Pfam" id="PF00412">
    <property type="entry name" value="LIM"/>
    <property type="match status" value="3"/>
</dbReference>
<dbReference type="SUPFAM" id="SSF57716">
    <property type="entry name" value="Glucocorticoid receptor-like (DNA-binding domain)"/>
    <property type="match status" value="2"/>
</dbReference>
<evidence type="ECO:0000256" key="2">
    <source>
        <dbReference type="ARBA" id="ARBA00022737"/>
    </source>
</evidence>
<dbReference type="EMBL" id="CAJNOK010001538">
    <property type="protein sequence ID" value="CAF0817316.1"/>
    <property type="molecule type" value="Genomic_DNA"/>
</dbReference>
<gene>
    <name evidence="8" type="ORF">GPM918_LOCUS32266</name>
    <name evidence="7" type="ORF">OVA965_LOCUS5462</name>
    <name evidence="10" type="ORF">SRO942_LOCUS32931</name>
    <name evidence="9" type="ORF">TMI583_LOCUS5460</name>
</gene>
<dbReference type="PROSITE" id="PS50023">
    <property type="entry name" value="LIM_DOMAIN_2"/>
    <property type="match status" value="2"/>
</dbReference>
<keyword evidence="2" id="KW-0677">Repeat</keyword>
<dbReference type="Proteomes" id="UP000681722">
    <property type="component" value="Unassembled WGS sequence"/>
</dbReference>
<proteinExistence type="predicted"/>
<dbReference type="InterPro" id="IPR001781">
    <property type="entry name" value="Znf_LIM"/>
</dbReference>
<dbReference type="GO" id="GO:0030018">
    <property type="term" value="C:Z disc"/>
    <property type="evidence" value="ECO:0007669"/>
    <property type="project" value="TreeGrafter"/>
</dbReference>
<dbReference type="Proteomes" id="UP000677228">
    <property type="component" value="Unassembled WGS sequence"/>
</dbReference>
<dbReference type="SMART" id="SM00132">
    <property type="entry name" value="LIM"/>
    <property type="match status" value="3"/>
</dbReference>
<comment type="caution">
    <text evidence="8">The sequence shown here is derived from an EMBL/GenBank/DDBJ whole genome shotgun (WGS) entry which is preliminary data.</text>
</comment>
<keyword evidence="3 5" id="KW-0862">Zinc</keyword>
<dbReference type="Proteomes" id="UP000663829">
    <property type="component" value="Unassembled WGS sequence"/>
</dbReference>
<evidence type="ECO:0000256" key="3">
    <source>
        <dbReference type="ARBA" id="ARBA00022833"/>
    </source>
</evidence>
<keyword evidence="11" id="KW-1185">Reference proteome</keyword>
<dbReference type="EMBL" id="CAJNOQ010016372">
    <property type="protein sequence ID" value="CAF1379671.1"/>
    <property type="molecule type" value="Genomic_DNA"/>
</dbReference>
<evidence type="ECO:0000313" key="10">
    <source>
        <dbReference type="EMBL" id="CAF4273352.1"/>
    </source>
</evidence>
<dbReference type="Gene3D" id="2.10.110.10">
    <property type="entry name" value="Cysteine Rich Protein"/>
    <property type="match status" value="3"/>
</dbReference>
<dbReference type="OrthoDB" id="1112565at2759"/>
<evidence type="ECO:0000256" key="1">
    <source>
        <dbReference type="ARBA" id="ARBA00022723"/>
    </source>
</evidence>
<dbReference type="AlphaFoldDB" id="A0A815JQ80"/>
<evidence type="ECO:0000313" key="8">
    <source>
        <dbReference type="EMBL" id="CAF1379671.1"/>
    </source>
</evidence>
<feature type="domain" description="LIM zinc-binding" evidence="6">
    <location>
        <begin position="2"/>
        <end position="63"/>
    </location>
</feature>
<name>A0A815JQ80_9BILA</name>
<accession>A0A815JQ80</accession>
<dbReference type="GO" id="GO:0003712">
    <property type="term" value="F:transcription coregulator activity"/>
    <property type="evidence" value="ECO:0007669"/>
    <property type="project" value="TreeGrafter"/>
</dbReference>
<keyword evidence="4 5" id="KW-0440">LIM domain</keyword>
<evidence type="ECO:0000313" key="11">
    <source>
        <dbReference type="Proteomes" id="UP000663829"/>
    </source>
</evidence>
<keyword evidence="1 5" id="KW-0479">Metal-binding</keyword>
<evidence type="ECO:0000313" key="9">
    <source>
        <dbReference type="EMBL" id="CAF3601441.1"/>
    </source>
</evidence>
<dbReference type="CDD" id="cd08368">
    <property type="entry name" value="LIM"/>
    <property type="match status" value="1"/>
</dbReference>
<dbReference type="GO" id="GO:0005634">
    <property type="term" value="C:nucleus"/>
    <property type="evidence" value="ECO:0007669"/>
    <property type="project" value="TreeGrafter"/>
</dbReference>
<dbReference type="PROSITE" id="PS00478">
    <property type="entry name" value="LIM_DOMAIN_1"/>
    <property type="match status" value="2"/>
</dbReference>
<evidence type="ECO:0000256" key="4">
    <source>
        <dbReference type="ARBA" id="ARBA00023038"/>
    </source>
</evidence>
<evidence type="ECO:0000256" key="5">
    <source>
        <dbReference type="PROSITE-ProRule" id="PRU00125"/>
    </source>
</evidence>
<organism evidence="8 11">
    <name type="scientific">Didymodactylos carnosus</name>
    <dbReference type="NCBI Taxonomy" id="1234261"/>
    <lineage>
        <taxon>Eukaryota</taxon>
        <taxon>Metazoa</taxon>
        <taxon>Spiralia</taxon>
        <taxon>Gnathifera</taxon>
        <taxon>Rotifera</taxon>
        <taxon>Eurotatoria</taxon>
        <taxon>Bdelloidea</taxon>
        <taxon>Philodinida</taxon>
        <taxon>Philodinidae</taxon>
        <taxon>Didymodactylos</taxon>
    </lineage>
</organism>
<protein>
    <recommendedName>
        <fullName evidence="6">LIM zinc-binding domain-containing protein</fullName>
    </recommendedName>
</protein>
<evidence type="ECO:0000313" key="7">
    <source>
        <dbReference type="EMBL" id="CAF0817316.1"/>
    </source>
</evidence>
<sequence>MNRCAKCSKSFVNGDTKSKYNNLEYHQRCFVCNTCDQIIKHSFYALSDNEYRCNDCQQRLAEIITCSACNEQIDGSYVQYRNKTLHATCFCCEACQEQLSNVLYVENNEKPYCVSCHIERFAKLCAICQRPFASGTQSRIFNDRSYHIGCFRCFRCGKIIFGHDYKINSEQQRICQACVETQ</sequence>
<dbReference type="GO" id="GO:0046872">
    <property type="term" value="F:metal ion binding"/>
    <property type="evidence" value="ECO:0007669"/>
    <property type="project" value="UniProtKB-KW"/>
</dbReference>
<dbReference type="EMBL" id="CAJOBC010080664">
    <property type="protein sequence ID" value="CAF4273352.1"/>
    <property type="molecule type" value="Genomic_DNA"/>
</dbReference>